<keyword evidence="3" id="KW-0285">Flavoprotein</keyword>
<comment type="similarity">
    <text evidence="2">Belongs to the FAD-binding monooxygenase family.</text>
</comment>
<evidence type="ECO:0000256" key="3">
    <source>
        <dbReference type="ARBA" id="ARBA00022630"/>
    </source>
</evidence>
<dbReference type="eggNOG" id="KOG1399">
    <property type="taxonomic scope" value="Eukaryota"/>
</dbReference>
<dbReference type="GO" id="GO:0050661">
    <property type="term" value="F:NADP binding"/>
    <property type="evidence" value="ECO:0007669"/>
    <property type="project" value="InterPro"/>
</dbReference>
<organism evidence="6 7">
    <name type="scientific">Cladophialophora psammophila CBS 110553</name>
    <dbReference type="NCBI Taxonomy" id="1182543"/>
    <lineage>
        <taxon>Eukaryota</taxon>
        <taxon>Fungi</taxon>
        <taxon>Dikarya</taxon>
        <taxon>Ascomycota</taxon>
        <taxon>Pezizomycotina</taxon>
        <taxon>Eurotiomycetes</taxon>
        <taxon>Chaetothyriomycetidae</taxon>
        <taxon>Chaetothyriales</taxon>
        <taxon>Herpotrichiellaceae</taxon>
        <taxon>Cladophialophora</taxon>
    </lineage>
</organism>
<protein>
    <recommendedName>
        <fullName evidence="8">Sterigmatocystin biosynthesis monooxygenase stcW</fullName>
    </recommendedName>
</protein>
<dbReference type="SUPFAM" id="SSF51905">
    <property type="entry name" value="FAD/NAD(P)-binding domain"/>
    <property type="match status" value="3"/>
</dbReference>
<dbReference type="InterPro" id="IPR036188">
    <property type="entry name" value="FAD/NAD-bd_sf"/>
</dbReference>
<dbReference type="AlphaFoldDB" id="W9X0U8"/>
<comment type="cofactor">
    <cofactor evidence="1">
        <name>FAD</name>
        <dbReference type="ChEBI" id="CHEBI:57692"/>
    </cofactor>
</comment>
<evidence type="ECO:0000256" key="1">
    <source>
        <dbReference type="ARBA" id="ARBA00001974"/>
    </source>
</evidence>
<reference evidence="6 7" key="1">
    <citation type="submission" date="2013-03" db="EMBL/GenBank/DDBJ databases">
        <title>The Genome Sequence of Cladophialophora psammophila CBS 110553.</title>
        <authorList>
            <consortium name="The Broad Institute Genomics Platform"/>
            <person name="Cuomo C."/>
            <person name="de Hoog S."/>
            <person name="Gorbushina A."/>
            <person name="Walker B."/>
            <person name="Young S.K."/>
            <person name="Zeng Q."/>
            <person name="Gargeya S."/>
            <person name="Fitzgerald M."/>
            <person name="Haas B."/>
            <person name="Abouelleil A."/>
            <person name="Allen A.W."/>
            <person name="Alvarado L."/>
            <person name="Arachchi H.M."/>
            <person name="Berlin A.M."/>
            <person name="Chapman S.B."/>
            <person name="Gainer-Dewar J."/>
            <person name="Goldberg J."/>
            <person name="Griggs A."/>
            <person name="Gujja S."/>
            <person name="Hansen M."/>
            <person name="Howarth C."/>
            <person name="Imamovic A."/>
            <person name="Ireland A."/>
            <person name="Larimer J."/>
            <person name="McCowan C."/>
            <person name="Murphy C."/>
            <person name="Pearson M."/>
            <person name="Poon T.W."/>
            <person name="Priest M."/>
            <person name="Roberts A."/>
            <person name="Saif S."/>
            <person name="Shea T."/>
            <person name="Sisk P."/>
            <person name="Sykes S."/>
            <person name="Wortman J."/>
            <person name="Nusbaum C."/>
            <person name="Birren B."/>
        </authorList>
    </citation>
    <scope>NUCLEOTIDE SEQUENCE [LARGE SCALE GENOMIC DNA]</scope>
    <source>
        <strain evidence="6 7">CBS 110553</strain>
    </source>
</reference>
<comment type="caution">
    <text evidence="6">The sequence shown here is derived from an EMBL/GenBank/DDBJ whole genome shotgun (WGS) entry which is preliminary data.</text>
</comment>
<dbReference type="EMBL" id="AMGX01000008">
    <property type="protein sequence ID" value="EXJ70920.1"/>
    <property type="molecule type" value="Genomic_DNA"/>
</dbReference>
<dbReference type="InterPro" id="IPR051209">
    <property type="entry name" value="FAD-bind_Monooxygenase_sf"/>
</dbReference>
<dbReference type="PANTHER" id="PTHR42877">
    <property type="entry name" value="L-ORNITHINE N(5)-MONOOXYGENASE-RELATED"/>
    <property type="match status" value="1"/>
</dbReference>
<evidence type="ECO:0000256" key="4">
    <source>
        <dbReference type="ARBA" id="ARBA00022827"/>
    </source>
</evidence>
<sequence length="613" mass="69855">MAPVATTNGYGGMYLPDDPDRAGLARSGQQRPLLNNPSPDDVEILEQLYGTRKKMRIAVLGAGMSGLNFFKTAEERLKNVEIICYEKNADVGGTWYENRYPGCACDIPSVVYQFPWRPSPWSRYYSYSPEIWDYIKQVEQENKFVEKYVKLRHRIVSLSWDEGTAQWTVRVQDLNTGREFEDHADMVIDGGGVLNKWKWPDIPGLPDFKGTLLHSAQWNPNTDLEGKRVALIGAGSSAVQILPNIYDKVEKVYTWVRNKIWITAGFAQAFAGKDGANFIYNEEQRKLFDDPDEYLAYCKMIEGELNQRFGFIINGSEAQNAAREYSESEMRTLLKDHPDLLEKIMPTDFFVGCRRPTPGNGYLETLTGEKTTAYTSQIQKITEKGFIDPDGQEREVDVVICATGFDTSYKPRFPLSVNGISKNEEWKDHPHVPSYLSLGLAEVPNYFVYGGAYCPSAHGSFFPLIQGYCSYTIQVIEKMQVENIRSVRPKSKVVDQFLRHADSFLKRTAWTGPCSSWFKGGKIDGKPAIYPGSRLHFLRLLEKPRFEDYDIDYDNQDDMFAFFGDGFHVCERDGSDITWYMGQPKREVDVDKIKQVMDGTKGIEMKRQSASSN</sequence>
<evidence type="ECO:0000313" key="7">
    <source>
        <dbReference type="Proteomes" id="UP000019471"/>
    </source>
</evidence>
<dbReference type="GeneID" id="19190626"/>
<evidence type="ECO:0000256" key="5">
    <source>
        <dbReference type="ARBA" id="ARBA00023002"/>
    </source>
</evidence>
<dbReference type="Gene3D" id="3.50.50.60">
    <property type="entry name" value="FAD/NAD(P)-binding domain"/>
    <property type="match status" value="2"/>
</dbReference>
<dbReference type="GO" id="GO:0050660">
    <property type="term" value="F:flavin adenine dinucleotide binding"/>
    <property type="evidence" value="ECO:0007669"/>
    <property type="project" value="InterPro"/>
</dbReference>
<evidence type="ECO:0000256" key="2">
    <source>
        <dbReference type="ARBA" id="ARBA00010139"/>
    </source>
</evidence>
<dbReference type="OrthoDB" id="74360at2759"/>
<dbReference type="GO" id="GO:0004499">
    <property type="term" value="F:N,N-dimethylaniline monooxygenase activity"/>
    <property type="evidence" value="ECO:0007669"/>
    <property type="project" value="InterPro"/>
</dbReference>
<dbReference type="Pfam" id="PF00743">
    <property type="entry name" value="FMO-like"/>
    <property type="match status" value="1"/>
</dbReference>
<evidence type="ECO:0008006" key="8">
    <source>
        <dbReference type="Google" id="ProtNLM"/>
    </source>
</evidence>
<accession>W9X0U8</accession>
<dbReference type="RefSeq" id="XP_007744699.1">
    <property type="nucleotide sequence ID" value="XM_007746509.1"/>
</dbReference>
<keyword evidence="4" id="KW-0274">FAD</keyword>
<name>W9X0U8_9EURO</name>
<dbReference type="PANTHER" id="PTHR42877:SF7">
    <property type="entry name" value="FLAVIN-BINDING MONOOXYGENASE-RELATED"/>
    <property type="match status" value="1"/>
</dbReference>
<dbReference type="InterPro" id="IPR020946">
    <property type="entry name" value="Flavin_mOase-like"/>
</dbReference>
<keyword evidence="7" id="KW-1185">Reference proteome</keyword>
<proteinExistence type="inferred from homology"/>
<evidence type="ECO:0000313" key="6">
    <source>
        <dbReference type="EMBL" id="EXJ70920.1"/>
    </source>
</evidence>
<dbReference type="Proteomes" id="UP000019471">
    <property type="component" value="Unassembled WGS sequence"/>
</dbReference>
<gene>
    <name evidence="6" type="ORF">A1O5_05912</name>
</gene>
<keyword evidence="5" id="KW-0560">Oxidoreductase</keyword>
<dbReference type="HOGENOM" id="CLU_006937_6_1_1"/>